<evidence type="ECO:0000256" key="2">
    <source>
        <dbReference type="ARBA" id="ARBA00006275"/>
    </source>
</evidence>
<dbReference type="Gene3D" id="1.25.40.390">
    <property type="match status" value="2"/>
</dbReference>
<name>A0A4Q7MQ50_9BACT</name>
<evidence type="ECO:0000256" key="4">
    <source>
        <dbReference type="ARBA" id="ARBA00023136"/>
    </source>
</evidence>
<feature type="domain" description="SusD-like N-terminal" evidence="8">
    <location>
        <begin position="82"/>
        <end position="219"/>
    </location>
</feature>
<sequence length="433" mass="48527">MNKIIPIILSSVLFITSCEKKFLEVDQPGVVTVSATPDYDQLLNADDVNGYFGWPLIQLSDNFEYLPTRTPNGITARLYTWQDQPYVNEDPTLWSMPYKTVYYANLVINEVMDSRGGSQLEKEKLKAEGLLARAYAHFCIAQLYAKPYDPATAASDPGIPYVTSADMYAKTPSRSTVKDSYEKMIKDIRDALPNLSDLHPVPYRGSKAAAYASLARIYLHMQDYDNTIENADAALALKSDLLDISAANATAPDLLSNPENLYLRSNYELTHVLRTKLTASAAALFSTTDNRERLLASKTSGLRIRQTNFGISVPETMLTKAEALVRKPSPDLNSALGIINSINAKRDRNHVDLHSTDAAEVLNWVLNERRRELIASPIRWFDSRRLAREGKTPTVIRNLGTDIYTLTPDSKKYTLQIPQAVINFNPDMPLNER</sequence>
<dbReference type="AlphaFoldDB" id="A0A4Q7MQ50"/>
<gene>
    <name evidence="9" type="ORF">EV199_2731</name>
</gene>
<evidence type="ECO:0000313" key="10">
    <source>
        <dbReference type="Proteomes" id="UP000293874"/>
    </source>
</evidence>
<dbReference type="PROSITE" id="PS50005">
    <property type="entry name" value="TPR"/>
    <property type="match status" value="1"/>
</dbReference>
<comment type="subcellular location">
    <subcellularLocation>
        <location evidence="1">Cell outer membrane</location>
    </subcellularLocation>
</comment>
<feature type="domain" description="RagB/SusD" evidence="7">
    <location>
        <begin position="315"/>
        <end position="428"/>
    </location>
</feature>
<evidence type="ECO:0000256" key="5">
    <source>
        <dbReference type="ARBA" id="ARBA00023237"/>
    </source>
</evidence>
<evidence type="ECO:0000313" key="9">
    <source>
        <dbReference type="EMBL" id="RZS70836.1"/>
    </source>
</evidence>
<protein>
    <submittedName>
        <fullName evidence="9">SusD-like starch-binding protein associating with outer membrane</fullName>
    </submittedName>
</protein>
<evidence type="ECO:0000256" key="6">
    <source>
        <dbReference type="PROSITE-ProRule" id="PRU00339"/>
    </source>
</evidence>
<dbReference type="RefSeq" id="WP_130541391.1">
    <property type="nucleotide sequence ID" value="NZ_CP042431.1"/>
</dbReference>
<evidence type="ECO:0000259" key="8">
    <source>
        <dbReference type="Pfam" id="PF14322"/>
    </source>
</evidence>
<reference evidence="9 10" key="1">
    <citation type="submission" date="2019-02" db="EMBL/GenBank/DDBJ databases">
        <title>Genomic Encyclopedia of Type Strains, Phase IV (KMG-IV): sequencing the most valuable type-strain genomes for metagenomic binning, comparative biology and taxonomic classification.</title>
        <authorList>
            <person name="Goeker M."/>
        </authorList>
    </citation>
    <scope>NUCLEOTIDE SEQUENCE [LARGE SCALE GENOMIC DNA]</scope>
    <source>
        <strain evidence="9 10">DSM 18116</strain>
    </source>
</reference>
<keyword evidence="4" id="KW-0472">Membrane</keyword>
<comment type="similarity">
    <text evidence="2">Belongs to the SusD family.</text>
</comment>
<dbReference type="OrthoDB" id="697229at2"/>
<proteinExistence type="inferred from homology"/>
<dbReference type="Proteomes" id="UP000293874">
    <property type="component" value="Unassembled WGS sequence"/>
</dbReference>
<dbReference type="Pfam" id="PF14322">
    <property type="entry name" value="SusD-like_3"/>
    <property type="match status" value="1"/>
</dbReference>
<comment type="caution">
    <text evidence="9">The sequence shown here is derived from an EMBL/GenBank/DDBJ whole genome shotgun (WGS) entry which is preliminary data.</text>
</comment>
<evidence type="ECO:0000256" key="1">
    <source>
        <dbReference type="ARBA" id="ARBA00004442"/>
    </source>
</evidence>
<organism evidence="9 10">
    <name type="scientific">Pseudobacter ginsenosidimutans</name>
    <dbReference type="NCBI Taxonomy" id="661488"/>
    <lineage>
        <taxon>Bacteria</taxon>
        <taxon>Pseudomonadati</taxon>
        <taxon>Bacteroidota</taxon>
        <taxon>Chitinophagia</taxon>
        <taxon>Chitinophagales</taxon>
        <taxon>Chitinophagaceae</taxon>
        <taxon>Pseudobacter</taxon>
    </lineage>
</organism>
<dbReference type="Pfam" id="PF07980">
    <property type="entry name" value="SusD_RagB"/>
    <property type="match status" value="1"/>
</dbReference>
<dbReference type="InterPro" id="IPR012944">
    <property type="entry name" value="SusD_RagB_dom"/>
</dbReference>
<keyword evidence="6" id="KW-0802">TPR repeat</keyword>
<feature type="repeat" description="TPR" evidence="6">
    <location>
        <begin position="208"/>
        <end position="241"/>
    </location>
</feature>
<keyword evidence="5" id="KW-0998">Cell outer membrane</keyword>
<dbReference type="PROSITE" id="PS51257">
    <property type="entry name" value="PROKAR_LIPOPROTEIN"/>
    <property type="match status" value="1"/>
</dbReference>
<evidence type="ECO:0000259" key="7">
    <source>
        <dbReference type="Pfam" id="PF07980"/>
    </source>
</evidence>
<dbReference type="SUPFAM" id="SSF48452">
    <property type="entry name" value="TPR-like"/>
    <property type="match status" value="1"/>
</dbReference>
<evidence type="ECO:0000256" key="3">
    <source>
        <dbReference type="ARBA" id="ARBA00022729"/>
    </source>
</evidence>
<dbReference type="InterPro" id="IPR019734">
    <property type="entry name" value="TPR_rpt"/>
</dbReference>
<dbReference type="EMBL" id="SGXA01000002">
    <property type="protein sequence ID" value="RZS70836.1"/>
    <property type="molecule type" value="Genomic_DNA"/>
</dbReference>
<dbReference type="InterPro" id="IPR033985">
    <property type="entry name" value="SusD-like_N"/>
</dbReference>
<keyword evidence="3" id="KW-0732">Signal</keyword>
<dbReference type="GO" id="GO:0009279">
    <property type="term" value="C:cell outer membrane"/>
    <property type="evidence" value="ECO:0007669"/>
    <property type="project" value="UniProtKB-SubCell"/>
</dbReference>
<accession>A0A4Q7MQ50</accession>
<keyword evidence="10" id="KW-1185">Reference proteome</keyword>
<dbReference type="InterPro" id="IPR011990">
    <property type="entry name" value="TPR-like_helical_dom_sf"/>
</dbReference>